<keyword evidence="1" id="KW-0732">Signal</keyword>
<evidence type="ECO:0000313" key="3">
    <source>
        <dbReference type="Proteomes" id="UP001267426"/>
    </source>
</evidence>
<dbReference type="PANTHER" id="PTHR33376:SF2">
    <property type="entry name" value="DICARBOXYLATE-BINDING PERIPLASMIC PROTEIN"/>
    <property type="match status" value="1"/>
</dbReference>
<evidence type="ECO:0000313" key="2">
    <source>
        <dbReference type="EMBL" id="MDT0630904.1"/>
    </source>
</evidence>
<comment type="caution">
    <text evidence="2">The sequence shown here is derived from an EMBL/GenBank/DDBJ whole genome shotgun (WGS) entry which is preliminary data.</text>
</comment>
<dbReference type="CDD" id="cd13671">
    <property type="entry name" value="PBP2_TRAP_SBP_like_3"/>
    <property type="match status" value="1"/>
</dbReference>
<dbReference type="NCBIfam" id="TIGR00787">
    <property type="entry name" value="dctP"/>
    <property type="match status" value="1"/>
</dbReference>
<dbReference type="PIRSF" id="PIRSF006470">
    <property type="entry name" value="DctB"/>
    <property type="match status" value="1"/>
</dbReference>
<dbReference type="RefSeq" id="WP_311662241.1">
    <property type="nucleotide sequence ID" value="NZ_JAVRHT010000006.1"/>
</dbReference>
<accession>A0ABU3BNP1</accession>
<name>A0ABU3BNP1_9BACT</name>
<keyword evidence="3" id="KW-1185">Reference proteome</keyword>
<dbReference type="Pfam" id="PF03480">
    <property type="entry name" value="DctP"/>
    <property type="match status" value="1"/>
</dbReference>
<dbReference type="InterPro" id="IPR018389">
    <property type="entry name" value="DctP_fam"/>
</dbReference>
<sequence>MRWVLLLALVGGCASGPTGGEGTRVLRLGHGLSTDHPVHLAMTAMAAHVDSASGGSLQLAIYPSGQLGSERECLELLQIGSLAMTKVSASVLEGFAPEFAVFSLPYLFRDEAHRLAFFHSDVGADVLDSTEPFRFRGLTYYDAGARSYYTVERPVRTPDDLRGLKIRVQESPTSMRMVRAMGGSPTPISWGELYTALQQGVVDGAENNPPSYHLSRHYEVAPYFVLNEHTAVPDVLVIGAPIWDELSEQEKRWVEEAAEASARLEERLWRASTAEALAAVREAGAEVIEMSAEDRVPFSDLVAAMLTEVDAPTRALIEEIQAVESRPAPPASPEAE</sequence>
<dbReference type="InterPro" id="IPR004682">
    <property type="entry name" value="TRAP_DctP"/>
</dbReference>
<reference evidence="2 3" key="1">
    <citation type="submission" date="2023-09" db="EMBL/GenBank/DDBJ databases">
        <authorList>
            <person name="Rey-Velasco X."/>
        </authorList>
    </citation>
    <scope>NUCLEOTIDE SEQUENCE [LARGE SCALE GENOMIC DNA]</scope>
    <source>
        <strain evidence="2 3">F394</strain>
    </source>
</reference>
<organism evidence="2 3">
    <name type="scientific">Rubrivirga litoralis</name>
    <dbReference type="NCBI Taxonomy" id="3075598"/>
    <lineage>
        <taxon>Bacteria</taxon>
        <taxon>Pseudomonadati</taxon>
        <taxon>Rhodothermota</taxon>
        <taxon>Rhodothermia</taxon>
        <taxon>Rhodothermales</taxon>
        <taxon>Rubricoccaceae</taxon>
        <taxon>Rubrivirga</taxon>
    </lineage>
</organism>
<dbReference type="Proteomes" id="UP001267426">
    <property type="component" value="Unassembled WGS sequence"/>
</dbReference>
<dbReference type="EMBL" id="JAVRHT010000006">
    <property type="protein sequence ID" value="MDT0630904.1"/>
    <property type="molecule type" value="Genomic_DNA"/>
</dbReference>
<dbReference type="Gene3D" id="3.40.190.170">
    <property type="entry name" value="Bacterial extracellular solute-binding protein, family 7"/>
    <property type="match status" value="1"/>
</dbReference>
<dbReference type="InterPro" id="IPR038404">
    <property type="entry name" value="TRAP_DctP_sf"/>
</dbReference>
<gene>
    <name evidence="2" type="ORF">RM540_04010</name>
</gene>
<protein>
    <submittedName>
        <fullName evidence="2">TRAP transporter substrate-binding protein</fullName>
    </submittedName>
</protein>
<evidence type="ECO:0000256" key="1">
    <source>
        <dbReference type="ARBA" id="ARBA00022729"/>
    </source>
</evidence>
<proteinExistence type="predicted"/>
<dbReference type="PANTHER" id="PTHR33376">
    <property type="match status" value="1"/>
</dbReference>
<dbReference type="NCBIfam" id="NF037995">
    <property type="entry name" value="TRAP_S1"/>
    <property type="match status" value="1"/>
</dbReference>